<dbReference type="Proteomes" id="UP000062043">
    <property type="component" value="Chromosome"/>
</dbReference>
<feature type="transmembrane region" description="Helical" evidence="1">
    <location>
        <begin position="168"/>
        <end position="186"/>
    </location>
</feature>
<sequence>MDSYTLVMSANGLLVLVGIFLTWHLTRLVERYRLGKEKLSWLLLLGGLVTALGFIGDLAGLYVNDARVLVILGSALIVYALSMSGLVGAKLEMLFQIGLIVLSAGVSGNPKAHIVLVFSDISLLLLMNAVAFYSNSPVKSASMARLSAWLLVAFTLVNALYPRSVPTIMLYTASVSLWVVSLLLSYPRARVLNSAQEGL</sequence>
<dbReference type="PATRIC" id="fig|1432656.3.peg.1922"/>
<accession>A0A0X1KMF0</accession>
<dbReference type="KEGG" id="tgy:X802_09845"/>
<evidence type="ECO:0000256" key="1">
    <source>
        <dbReference type="SAM" id="Phobius"/>
    </source>
</evidence>
<dbReference type="AlphaFoldDB" id="A0A0X1KMF0"/>
<keyword evidence="3" id="KW-1185">Reference proteome</keyword>
<feature type="transmembrane region" description="Helical" evidence="1">
    <location>
        <begin position="6"/>
        <end position="29"/>
    </location>
</feature>
<protein>
    <submittedName>
        <fullName evidence="2">Uncharacterized protein</fullName>
    </submittedName>
</protein>
<evidence type="ECO:0000313" key="3">
    <source>
        <dbReference type="Proteomes" id="UP000062043"/>
    </source>
</evidence>
<evidence type="ECO:0000313" key="2">
    <source>
        <dbReference type="EMBL" id="AJC72415.1"/>
    </source>
</evidence>
<keyword evidence="1" id="KW-0472">Membrane</keyword>
<organism evidence="2 3">
    <name type="scientific">Thermococcus guaymasensis DSM 11113</name>
    <dbReference type="NCBI Taxonomy" id="1432656"/>
    <lineage>
        <taxon>Archaea</taxon>
        <taxon>Methanobacteriati</taxon>
        <taxon>Methanobacteriota</taxon>
        <taxon>Thermococci</taxon>
        <taxon>Thermococcales</taxon>
        <taxon>Thermococcaceae</taxon>
        <taxon>Thermococcus</taxon>
    </lineage>
</organism>
<dbReference type="EMBL" id="CP007140">
    <property type="protein sequence ID" value="AJC72415.1"/>
    <property type="molecule type" value="Genomic_DNA"/>
</dbReference>
<feature type="transmembrane region" description="Helical" evidence="1">
    <location>
        <begin position="41"/>
        <end position="62"/>
    </location>
</feature>
<keyword evidence="1" id="KW-0812">Transmembrane</keyword>
<reference evidence="2 3" key="1">
    <citation type="submission" date="2014-01" db="EMBL/GenBank/DDBJ databases">
        <title>Genome sequencing of Thermococcus guaymasensis.</title>
        <authorList>
            <person name="Zhang X."/>
            <person name="Alvare G."/>
            <person name="Fristensky B."/>
            <person name="Chen L."/>
            <person name="Suen T."/>
            <person name="Chen Q."/>
            <person name="Ma K."/>
        </authorList>
    </citation>
    <scope>NUCLEOTIDE SEQUENCE [LARGE SCALE GENOMIC DNA]</scope>
    <source>
        <strain evidence="2 3">DSM 11113</strain>
    </source>
</reference>
<keyword evidence="1" id="KW-1133">Transmembrane helix</keyword>
<feature type="transmembrane region" description="Helical" evidence="1">
    <location>
        <begin position="68"/>
        <end position="86"/>
    </location>
</feature>
<dbReference type="STRING" id="1432656.X802_09845"/>
<proteinExistence type="predicted"/>
<feature type="transmembrane region" description="Helical" evidence="1">
    <location>
        <begin position="114"/>
        <end position="134"/>
    </location>
</feature>
<gene>
    <name evidence="2" type="ORF">X802_09845</name>
</gene>
<feature type="transmembrane region" description="Helical" evidence="1">
    <location>
        <begin position="146"/>
        <end position="162"/>
    </location>
</feature>
<name>A0A0X1KMF0_9EURY</name>